<comment type="catalytic activity">
    <reaction evidence="6">
        <text>4-CDP-2-C-methyl-D-erythritol + ATP = 4-CDP-2-C-methyl-D-erythritol 2-phosphate + ADP + H(+)</text>
        <dbReference type="Rhea" id="RHEA:18437"/>
        <dbReference type="ChEBI" id="CHEBI:15378"/>
        <dbReference type="ChEBI" id="CHEBI:30616"/>
        <dbReference type="ChEBI" id="CHEBI:57823"/>
        <dbReference type="ChEBI" id="CHEBI:57919"/>
        <dbReference type="ChEBI" id="CHEBI:456216"/>
        <dbReference type="EC" id="2.7.1.148"/>
    </reaction>
</comment>
<comment type="similarity">
    <text evidence="1 6">Belongs to the GHMP kinase family. IspE subfamily.</text>
</comment>
<evidence type="ECO:0000256" key="1">
    <source>
        <dbReference type="ARBA" id="ARBA00009684"/>
    </source>
</evidence>
<dbReference type="Gene3D" id="3.30.70.890">
    <property type="entry name" value="GHMP kinase, C-terminal domain"/>
    <property type="match status" value="1"/>
</dbReference>
<evidence type="ECO:0000313" key="9">
    <source>
        <dbReference type="EMBL" id="KPJ21780.1"/>
    </source>
</evidence>
<feature type="active site" evidence="6">
    <location>
        <position position="137"/>
    </location>
</feature>
<keyword evidence="4 6" id="KW-0418">Kinase</keyword>
<dbReference type="EMBL" id="LHQM01000047">
    <property type="protein sequence ID" value="KPJ21780.1"/>
    <property type="molecule type" value="Genomic_DNA"/>
</dbReference>
<feature type="active site" evidence="6">
    <location>
        <position position="11"/>
    </location>
</feature>
<keyword evidence="5 6" id="KW-0067">ATP-binding</keyword>
<dbReference type="GO" id="GO:0050515">
    <property type="term" value="F:4-(cytidine 5'-diphospho)-2-C-methyl-D-erythritol kinase activity"/>
    <property type="evidence" value="ECO:0007669"/>
    <property type="project" value="UniProtKB-UniRule"/>
</dbReference>
<dbReference type="Proteomes" id="UP000049578">
    <property type="component" value="Unassembled WGS sequence"/>
</dbReference>
<dbReference type="InterPro" id="IPR014721">
    <property type="entry name" value="Ribsml_uS5_D2-typ_fold_subgr"/>
</dbReference>
<comment type="caution">
    <text evidence="9">The sequence shown here is derived from an EMBL/GenBank/DDBJ whole genome shotgun (WGS) entry which is preliminary data.</text>
</comment>
<dbReference type="InterPro" id="IPR006204">
    <property type="entry name" value="GHMP_kinase_N_dom"/>
</dbReference>
<dbReference type="PANTHER" id="PTHR43527">
    <property type="entry name" value="4-DIPHOSPHOCYTIDYL-2-C-METHYL-D-ERYTHRITOL KINASE, CHLOROPLASTIC"/>
    <property type="match status" value="1"/>
</dbReference>
<comment type="function">
    <text evidence="6">Catalyzes the phosphorylation of the position 2 hydroxy group of 4-diphosphocytidyl-2C-methyl-D-erythritol.</text>
</comment>
<dbReference type="InterPro" id="IPR036554">
    <property type="entry name" value="GHMP_kinase_C_sf"/>
</dbReference>
<dbReference type="NCBIfam" id="TIGR00154">
    <property type="entry name" value="ispE"/>
    <property type="match status" value="1"/>
</dbReference>
<sequence>MKTIIERAPAKINLGLDIGGKRLDGYHELSMVMMSVDLCDYVTVDHLSEDVIRLSSNCPKMPVNHKNDVYKVARLIKEQFSINSGVSIFLDKRIPVCAGLGGGSSDAAATIRALDTLWNLGLTRQQMINIGMQVGSDVPYCLFGGCAQVTGRGEVVRQIDGNLSSWVVLVKPEFGISTPTIFSDVECETISRVPIDCLVTAIESNDYKALLSAMGNSLEDVSIAKRPLIQKIKDKMVQSGADAALMTGSGPTVFALCQTEKQANRVVNSLKGFCREVYKVRTL</sequence>
<accession>A0A0P6SHW2</accession>
<dbReference type="STRING" id="119224.AKK44_08030"/>
<proteinExistence type="inferred from homology"/>
<dbReference type="Gene3D" id="3.30.230.10">
    <property type="match status" value="1"/>
</dbReference>
<dbReference type="InterPro" id="IPR004424">
    <property type="entry name" value="IspE"/>
</dbReference>
<dbReference type="AlphaFoldDB" id="A0A0P6SHW2"/>
<dbReference type="PANTHER" id="PTHR43527:SF2">
    <property type="entry name" value="4-DIPHOSPHOCYTIDYL-2-C-METHYL-D-ERYTHRITOL KINASE, CHLOROPLASTIC"/>
    <property type="match status" value="1"/>
</dbReference>
<keyword evidence="2 6" id="KW-0808">Transferase</keyword>
<reference evidence="9 10" key="1">
    <citation type="submission" date="2015-08" db="EMBL/GenBank/DDBJ databases">
        <title>Genome sequence of Streptococcus phocae subsp. phocae ATCC 51973T isolated from liver specimen obtained from seal.</title>
        <authorList>
            <person name="Avendano-Herrera R."/>
        </authorList>
    </citation>
    <scope>NUCLEOTIDE SEQUENCE [LARGE SCALE GENOMIC DNA]</scope>
    <source>
        <strain evidence="9 10">ATCC 51973</strain>
    </source>
</reference>
<feature type="domain" description="GHMP kinase N-terminal" evidence="7">
    <location>
        <begin position="68"/>
        <end position="145"/>
    </location>
</feature>
<dbReference type="SUPFAM" id="SSF54211">
    <property type="entry name" value="Ribosomal protein S5 domain 2-like"/>
    <property type="match status" value="1"/>
</dbReference>
<dbReference type="InterPro" id="IPR013750">
    <property type="entry name" value="GHMP_kinase_C_dom"/>
</dbReference>
<dbReference type="Pfam" id="PF08544">
    <property type="entry name" value="GHMP_kinases_C"/>
    <property type="match status" value="1"/>
</dbReference>
<evidence type="ECO:0000256" key="2">
    <source>
        <dbReference type="ARBA" id="ARBA00022679"/>
    </source>
</evidence>
<dbReference type="HAMAP" id="MF_00061">
    <property type="entry name" value="IspE"/>
    <property type="match status" value="1"/>
</dbReference>
<dbReference type="GO" id="GO:0005524">
    <property type="term" value="F:ATP binding"/>
    <property type="evidence" value="ECO:0007669"/>
    <property type="project" value="UniProtKB-UniRule"/>
</dbReference>
<dbReference type="GO" id="GO:0016114">
    <property type="term" value="P:terpenoid biosynthetic process"/>
    <property type="evidence" value="ECO:0007669"/>
    <property type="project" value="UniProtKB-UniRule"/>
</dbReference>
<keyword evidence="10" id="KW-1185">Reference proteome</keyword>
<evidence type="ECO:0000256" key="6">
    <source>
        <dbReference type="HAMAP-Rule" id="MF_00061"/>
    </source>
</evidence>
<dbReference type="InterPro" id="IPR020568">
    <property type="entry name" value="Ribosomal_Su5_D2-typ_SF"/>
</dbReference>
<dbReference type="PATRIC" id="fig|119224.3.peg.1450"/>
<evidence type="ECO:0000259" key="8">
    <source>
        <dbReference type="Pfam" id="PF08544"/>
    </source>
</evidence>
<gene>
    <name evidence="9" type="primary">ipk</name>
    <name evidence="9" type="ORF">AKK44_08030</name>
</gene>
<protein>
    <recommendedName>
        <fullName evidence="6">Putative 4-diphosphocytidyl-2-C-methyl-D-erythritol kinase</fullName>
        <shortName evidence="6">CMK</shortName>
        <ecNumber evidence="6">2.7.1.148</ecNumber>
    </recommendedName>
    <alternativeName>
        <fullName evidence="6">4-(cytidine-5'-diphospho)-2-C-methyl-D-erythritol kinase</fullName>
    </alternativeName>
</protein>
<evidence type="ECO:0000256" key="3">
    <source>
        <dbReference type="ARBA" id="ARBA00022741"/>
    </source>
</evidence>
<feature type="domain" description="GHMP kinase C-terminal" evidence="8">
    <location>
        <begin position="199"/>
        <end position="274"/>
    </location>
</feature>
<evidence type="ECO:0000313" key="10">
    <source>
        <dbReference type="Proteomes" id="UP000049578"/>
    </source>
</evidence>
<evidence type="ECO:0000256" key="4">
    <source>
        <dbReference type="ARBA" id="ARBA00022777"/>
    </source>
</evidence>
<evidence type="ECO:0000256" key="5">
    <source>
        <dbReference type="ARBA" id="ARBA00022840"/>
    </source>
</evidence>
<dbReference type="PIRSF" id="PIRSF010376">
    <property type="entry name" value="IspE"/>
    <property type="match status" value="1"/>
</dbReference>
<dbReference type="Pfam" id="PF00288">
    <property type="entry name" value="GHMP_kinases_N"/>
    <property type="match status" value="1"/>
</dbReference>
<feature type="binding site" evidence="6">
    <location>
        <begin position="95"/>
        <end position="105"/>
    </location>
    <ligand>
        <name>ATP</name>
        <dbReference type="ChEBI" id="CHEBI:30616"/>
    </ligand>
</feature>
<dbReference type="SUPFAM" id="SSF55060">
    <property type="entry name" value="GHMP Kinase, C-terminal domain"/>
    <property type="match status" value="1"/>
</dbReference>
<keyword evidence="3 6" id="KW-0547">Nucleotide-binding</keyword>
<dbReference type="EC" id="2.7.1.148" evidence="6"/>
<organism evidence="9 10">
    <name type="scientific">Streptococcus phocae</name>
    <dbReference type="NCBI Taxonomy" id="119224"/>
    <lineage>
        <taxon>Bacteria</taxon>
        <taxon>Bacillati</taxon>
        <taxon>Bacillota</taxon>
        <taxon>Bacilli</taxon>
        <taxon>Lactobacillales</taxon>
        <taxon>Streptococcaceae</taxon>
        <taxon>Streptococcus</taxon>
    </lineage>
</organism>
<dbReference type="RefSeq" id="WP_054279255.1">
    <property type="nucleotide sequence ID" value="NZ_LHQM01000047.1"/>
</dbReference>
<evidence type="ECO:0000259" key="7">
    <source>
        <dbReference type="Pfam" id="PF00288"/>
    </source>
</evidence>
<name>A0A0P6SHW2_9STRE</name>